<dbReference type="KEGG" id="lse:F1C12_09565"/>
<evidence type="ECO:0000313" key="3">
    <source>
        <dbReference type="EMBL" id="QNE35350.1"/>
    </source>
</evidence>
<dbReference type="Proteomes" id="UP000515511">
    <property type="component" value="Chromosome"/>
</dbReference>
<dbReference type="Pfam" id="PF01425">
    <property type="entry name" value="Amidase"/>
    <property type="match status" value="1"/>
</dbReference>
<evidence type="ECO:0000313" key="4">
    <source>
        <dbReference type="Proteomes" id="UP000515511"/>
    </source>
</evidence>
<dbReference type="InterPro" id="IPR036928">
    <property type="entry name" value="AS_sf"/>
</dbReference>
<dbReference type="InterPro" id="IPR023631">
    <property type="entry name" value="Amidase_dom"/>
</dbReference>
<dbReference type="PANTHER" id="PTHR11895:SF7">
    <property type="entry name" value="GLUTAMYL-TRNA(GLN) AMIDOTRANSFERASE SUBUNIT A, MITOCHONDRIAL"/>
    <property type="match status" value="1"/>
</dbReference>
<dbReference type="Gene3D" id="3.90.1300.10">
    <property type="entry name" value="Amidase signature (AS) domain"/>
    <property type="match status" value="1"/>
</dbReference>
<evidence type="ECO:0000259" key="2">
    <source>
        <dbReference type="Pfam" id="PF01425"/>
    </source>
</evidence>
<protein>
    <submittedName>
        <fullName evidence="3">Amidase</fullName>
    </submittedName>
</protein>
<gene>
    <name evidence="3" type="ORF">F1C12_09565</name>
</gene>
<accession>A0A7G6YA35</accession>
<dbReference type="InterPro" id="IPR020556">
    <property type="entry name" value="Amidase_CS"/>
</dbReference>
<proteinExistence type="inferred from homology"/>
<dbReference type="PROSITE" id="PS00571">
    <property type="entry name" value="AMIDASES"/>
    <property type="match status" value="1"/>
</dbReference>
<dbReference type="InterPro" id="IPR000120">
    <property type="entry name" value="Amidase"/>
</dbReference>
<name>A0A7G6YA35_9MICO</name>
<reference evidence="4" key="1">
    <citation type="submission" date="2019-09" db="EMBL/GenBank/DDBJ databases">
        <title>Antimicrobial potential of Antarctic Bacteria.</title>
        <authorList>
            <person name="Benaud N."/>
            <person name="Edwards R.J."/>
            <person name="Ferrari B.C."/>
        </authorList>
    </citation>
    <scope>NUCLEOTIDE SEQUENCE [LARGE SCALE GENOMIC DNA]</scope>
    <source>
        <strain evidence="4">INR9</strain>
    </source>
</reference>
<comment type="similarity">
    <text evidence="1">Belongs to the amidase family.</text>
</comment>
<dbReference type="GO" id="GO:0003824">
    <property type="term" value="F:catalytic activity"/>
    <property type="evidence" value="ECO:0007669"/>
    <property type="project" value="InterPro"/>
</dbReference>
<feature type="domain" description="Amidase" evidence="2">
    <location>
        <begin position="37"/>
        <end position="448"/>
    </location>
</feature>
<dbReference type="AlphaFoldDB" id="A0A7G6YA35"/>
<organism evidence="3 4">
    <name type="scientific">Leifsonia shinshuensis</name>
    <dbReference type="NCBI Taxonomy" id="150026"/>
    <lineage>
        <taxon>Bacteria</taxon>
        <taxon>Bacillati</taxon>
        <taxon>Actinomycetota</taxon>
        <taxon>Actinomycetes</taxon>
        <taxon>Micrococcales</taxon>
        <taxon>Microbacteriaceae</taxon>
        <taxon>Leifsonia</taxon>
    </lineage>
</organism>
<dbReference type="SUPFAM" id="SSF75304">
    <property type="entry name" value="Amidase signature (AS) enzymes"/>
    <property type="match status" value="1"/>
</dbReference>
<dbReference type="EMBL" id="CP043641">
    <property type="protein sequence ID" value="QNE35350.1"/>
    <property type="molecule type" value="Genomic_DNA"/>
</dbReference>
<dbReference type="PANTHER" id="PTHR11895">
    <property type="entry name" value="TRANSAMIDASE"/>
    <property type="match status" value="1"/>
</dbReference>
<sequence>MVNGVATTLPELTPGIESGVLRRLIDDVRFGRVTSRELVERCVTRIDQSHHLGAVVADRRTDAIKEAEQIDSARLIGEPLPLLAGIPLLAKDNTDVRGLPTSHGSRWHADAKLAIKDGDVIHILRDAGAIPIGKTNVPEFCIEGFTDNLLFGPTLNPWNPDYSPGGSSGGSAAALAAGIAPIATGTDGGGSVRIPAAFCGLLGFKPTNGLIVNQETPDWIDFSTDGVMATSADDLRLITNLLTSPNTRPLLWSMTPKRIIIAERTDDLGPLPPEIRDTFHQSADRLTQLLGVPAHHLEPGALSPGWSPDQDWFVIASAEHSQAIGAARITWQADTLHPNTRDFLSRGIEISIDDYIAARWRRYQLITRLEGLLGNTGLLVTPTVAVPGFTPDGRNADGEGGLLGADVYSTALQNMTGLPAISLPAGRLPNGMPYGLQVTAPRWADTALIKLAEAWERQFPWPRVADGWSAFDA</sequence>
<dbReference type="RefSeq" id="WP_185278511.1">
    <property type="nucleotide sequence ID" value="NZ_CP043641.1"/>
</dbReference>
<evidence type="ECO:0000256" key="1">
    <source>
        <dbReference type="ARBA" id="ARBA00009199"/>
    </source>
</evidence>